<name>A0A0B7A249_9EUPU</name>
<proteinExistence type="predicted"/>
<organism evidence="1">
    <name type="scientific">Arion vulgaris</name>
    <dbReference type="NCBI Taxonomy" id="1028688"/>
    <lineage>
        <taxon>Eukaryota</taxon>
        <taxon>Metazoa</taxon>
        <taxon>Spiralia</taxon>
        <taxon>Lophotrochozoa</taxon>
        <taxon>Mollusca</taxon>
        <taxon>Gastropoda</taxon>
        <taxon>Heterobranchia</taxon>
        <taxon>Euthyneura</taxon>
        <taxon>Panpulmonata</taxon>
        <taxon>Eupulmonata</taxon>
        <taxon>Stylommatophora</taxon>
        <taxon>Helicina</taxon>
        <taxon>Arionoidea</taxon>
        <taxon>Arionidae</taxon>
        <taxon>Arion</taxon>
    </lineage>
</organism>
<evidence type="ECO:0000313" key="1">
    <source>
        <dbReference type="EMBL" id="CEK74191.1"/>
    </source>
</evidence>
<dbReference type="EMBL" id="HACG01027326">
    <property type="protein sequence ID" value="CEK74191.1"/>
    <property type="molecule type" value="Transcribed_RNA"/>
</dbReference>
<dbReference type="AlphaFoldDB" id="A0A0B7A249"/>
<protein>
    <submittedName>
        <fullName evidence="1">Uncharacterized protein</fullName>
    </submittedName>
</protein>
<accession>A0A0B7A249</accession>
<sequence>MSNNMFIKYKLGFIYTCQEDIQTIVYFSSIVSHWTLTNVNTTRLTNVLLIISYLAFQTVDGVLV</sequence>
<reference evidence="1" key="1">
    <citation type="submission" date="2014-12" db="EMBL/GenBank/DDBJ databases">
        <title>Insight into the proteome of Arion vulgaris.</title>
        <authorList>
            <person name="Aradska J."/>
            <person name="Bulat T."/>
            <person name="Smidak R."/>
            <person name="Sarate P."/>
            <person name="Gangsoo J."/>
            <person name="Sialana F."/>
            <person name="Bilban M."/>
            <person name="Lubec G."/>
        </authorList>
    </citation>
    <scope>NUCLEOTIDE SEQUENCE</scope>
    <source>
        <tissue evidence="1">Skin</tissue>
    </source>
</reference>
<gene>
    <name evidence="1" type="primary">ORF90036</name>
</gene>